<dbReference type="AlphaFoldDB" id="A0A7W8EPL4"/>
<gene>
    <name evidence="1" type="ORF">HNQ68_001950</name>
</gene>
<reference evidence="1 2" key="1">
    <citation type="submission" date="2020-08" db="EMBL/GenBank/DDBJ databases">
        <title>Genomic Encyclopedia of Type Strains, Phase IV (KMG-IV): sequencing the most valuable type-strain genomes for metagenomic binning, comparative biology and taxonomic classification.</title>
        <authorList>
            <person name="Goeker M."/>
        </authorList>
    </citation>
    <scope>NUCLEOTIDE SEQUENCE [LARGE SCALE GENOMIC DNA]</scope>
    <source>
        <strain evidence="1 2">DSM 25620</strain>
    </source>
</reference>
<comment type="caution">
    <text evidence="1">The sequence shown here is derived from an EMBL/GenBank/DDBJ whole genome shotgun (WGS) entry which is preliminary data.</text>
</comment>
<dbReference type="EMBL" id="JACHIL010000003">
    <property type="protein sequence ID" value="MBB5091409.1"/>
    <property type="molecule type" value="Genomic_DNA"/>
</dbReference>
<dbReference type="RefSeq" id="WP_151159485.1">
    <property type="nucleotide sequence ID" value="NZ_JACHIL010000003.1"/>
</dbReference>
<keyword evidence="2" id="KW-1185">Reference proteome</keyword>
<dbReference type="Proteomes" id="UP000531231">
    <property type="component" value="Unassembled WGS sequence"/>
</dbReference>
<accession>A0A7W8EPL4</accession>
<organism evidence="1 2">
    <name type="scientific">Pseudochrobactrum saccharolyticum</name>
    <dbReference type="NCBI Taxonomy" id="354352"/>
    <lineage>
        <taxon>Bacteria</taxon>
        <taxon>Pseudomonadati</taxon>
        <taxon>Pseudomonadota</taxon>
        <taxon>Alphaproteobacteria</taxon>
        <taxon>Hyphomicrobiales</taxon>
        <taxon>Brucellaceae</taxon>
        <taxon>Pseudochrobactrum</taxon>
    </lineage>
</organism>
<name>A0A7W8EPL4_9HYPH</name>
<evidence type="ECO:0000313" key="2">
    <source>
        <dbReference type="Proteomes" id="UP000531231"/>
    </source>
</evidence>
<sequence>MWCTESKQKVHEVMCSADLANRYVRKIVAKETRGWGDQENAMRRIGSRYGISFWSLNNIRIGRAKTVDAGLFARIRAAYVDVCEEQLRRLQHEIAVEKAINPHVSLEDIESEAETLAALFKAKKDAKA</sequence>
<protein>
    <submittedName>
        <fullName evidence="1">Uncharacterized protein</fullName>
    </submittedName>
</protein>
<evidence type="ECO:0000313" key="1">
    <source>
        <dbReference type="EMBL" id="MBB5091409.1"/>
    </source>
</evidence>
<proteinExistence type="predicted"/>